<comment type="subcellular location">
    <subcellularLocation>
        <location evidence="1">Periplasm</location>
    </subcellularLocation>
</comment>
<reference evidence="10 11" key="1">
    <citation type="submission" date="2018-01" db="EMBL/GenBank/DDBJ databases">
        <title>Draft genome sequence of Paucibacter aquatile CR182 isolated from freshwater of the Nakdong River.</title>
        <authorList>
            <person name="Choi A."/>
            <person name="Chung E.J."/>
        </authorList>
    </citation>
    <scope>NUCLEOTIDE SEQUENCE [LARGE SCALE GENOMIC DNA]</scope>
    <source>
        <strain evidence="10 11">CR182</strain>
    </source>
</reference>
<dbReference type="Proteomes" id="UP000235916">
    <property type="component" value="Unassembled WGS sequence"/>
</dbReference>
<dbReference type="Pfam" id="PF01323">
    <property type="entry name" value="DSBA"/>
    <property type="match status" value="1"/>
</dbReference>
<evidence type="ECO:0000256" key="3">
    <source>
        <dbReference type="ARBA" id="ARBA00013831"/>
    </source>
</evidence>
<dbReference type="InterPro" id="IPR017937">
    <property type="entry name" value="Thioredoxin_CS"/>
</dbReference>
<dbReference type="AlphaFoldDB" id="A0A2N8L237"/>
<dbReference type="PROSITE" id="PS51352">
    <property type="entry name" value="THIOREDOXIN_2"/>
    <property type="match status" value="1"/>
</dbReference>
<keyword evidence="6" id="KW-1015">Disulfide bond</keyword>
<dbReference type="Gene3D" id="3.40.30.10">
    <property type="entry name" value="Glutaredoxin"/>
    <property type="match status" value="1"/>
</dbReference>
<dbReference type="SUPFAM" id="SSF52833">
    <property type="entry name" value="Thioredoxin-like"/>
    <property type="match status" value="1"/>
</dbReference>
<feature type="chain" id="PRO_5014989994" description="Thiol:disulfide interchange protein DsbA" evidence="8">
    <location>
        <begin position="29"/>
        <end position="224"/>
    </location>
</feature>
<evidence type="ECO:0000313" key="11">
    <source>
        <dbReference type="Proteomes" id="UP000235916"/>
    </source>
</evidence>
<dbReference type="CDD" id="cd03019">
    <property type="entry name" value="DsbA_DsbA"/>
    <property type="match status" value="1"/>
</dbReference>
<evidence type="ECO:0000256" key="2">
    <source>
        <dbReference type="ARBA" id="ARBA00005791"/>
    </source>
</evidence>
<keyword evidence="11" id="KW-1185">Reference proteome</keyword>
<dbReference type="PROSITE" id="PS00194">
    <property type="entry name" value="THIOREDOXIN_1"/>
    <property type="match status" value="1"/>
</dbReference>
<dbReference type="PANTHER" id="PTHR35891:SF3">
    <property type="entry name" value="THIOL:DISULFIDE INTERCHANGE PROTEIN DSBL"/>
    <property type="match status" value="1"/>
</dbReference>
<comment type="caution">
    <text evidence="10">The sequence shown here is derived from an EMBL/GenBank/DDBJ whole genome shotgun (WGS) entry which is preliminary data.</text>
</comment>
<dbReference type="InterPro" id="IPR023205">
    <property type="entry name" value="DsbA/DsbL"/>
</dbReference>
<evidence type="ECO:0000256" key="1">
    <source>
        <dbReference type="ARBA" id="ARBA00004418"/>
    </source>
</evidence>
<evidence type="ECO:0000259" key="9">
    <source>
        <dbReference type="PROSITE" id="PS51352"/>
    </source>
</evidence>
<dbReference type="InterPro" id="IPR001853">
    <property type="entry name" value="DSBA-like_thioredoxin_dom"/>
</dbReference>
<evidence type="ECO:0000256" key="7">
    <source>
        <dbReference type="ARBA" id="ARBA00023284"/>
    </source>
</evidence>
<keyword evidence="4 8" id="KW-0732">Signal</keyword>
<evidence type="ECO:0000256" key="6">
    <source>
        <dbReference type="ARBA" id="ARBA00023157"/>
    </source>
</evidence>
<dbReference type="InterPro" id="IPR013766">
    <property type="entry name" value="Thioredoxin_domain"/>
</dbReference>
<dbReference type="GO" id="GO:0042597">
    <property type="term" value="C:periplasmic space"/>
    <property type="evidence" value="ECO:0007669"/>
    <property type="project" value="UniProtKB-SubCell"/>
</dbReference>
<proteinExistence type="inferred from homology"/>
<name>A0A2N8L237_9BURK</name>
<dbReference type="InterPro" id="IPR036249">
    <property type="entry name" value="Thioredoxin-like_sf"/>
</dbReference>
<evidence type="ECO:0000313" key="10">
    <source>
        <dbReference type="EMBL" id="PND39752.1"/>
    </source>
</evidence>
<comment type="similarity">
    <text evidence="2">Belongs to the thioredoxin family. DsbA subfamily.</text>
</comment>
<organism evidence="10 11">
    <name type="scientific">Kinneretia aquatilis</name>
    <dbReference type="NCBI Taxonomy" id="2070761"/>
    <lineage>
        <taxon>Bacteria</taxon>
        <taxon>Pseudomonadati</taxon>
        <taxon>Pseudomonadota</taxon>
        <taxon>Betaproteobacteria</taxon>
        <taxon>Burkholderiales</taxon>
        <taxon>Sphaerotilaceae</taxon>
        <taxon>Roseateles</taxon>
    </lineage>
</organism>
<protein>
    <recommendedName>
        <fullName evidence="3">Thiol:disulfide interchange protein DsbA</fullName>
    </recommendedName>
</protein>
<dbReference type="PANTHER" id="PTHR35891">
    <property type="entry name" value="THIOL:DISULFIDE INTERCHANGE PROTEIN DSBA"/>
    <property type="match status" value="1"/>
</dbReference>
<evidence type="ECO:0000256" key="8">
    <source>
        <dbReference type="SAM" id="SignalP"/>
    </source>
</evidence>
<dbReference type="GO" id="GO:0015036">
    <property type="term" value="F:disulfide oxidoreductase activity"/>
    <property type="evidence" value="ECO:0007669"/>
    <property type="project" value="UniProtKB-ARBA"/>
</dbReference>
<feature type="signal peptide" evidence="8">
    <location>
        <begin position="1"/>
        <end position="28"/>
    </location>
</feature>
<gene>
    <name evidence="10" type="ORF">C1O66_14435</name>
</gene>
<dbReference type="EMBL" id="POSP01000003">
    <property type="protein sequence ID" value="PND39752.1"/>
    <property type="molecule type" value="Genomic_DNA"/>
</dbReference>
<evidence type="ECO:0000256" key="4">
    <source>
        <dbReference type="ARBA" id="ARBA00022729"/>
    </source>
</evidence>
<keyword evidence="7" id="KW-0676">Redox-active center</keyword>
<evidence type="ECO:0000256" key="5">
    <source>
        <dbReference type="ARBA" id="ARBA00022764"/>
    </source>
</evidence>
<dbReference type="OrthoDB" id="9784896at2"/>
<accession>A0A2N8L237</accession>
<dbReference type="InterPro" id="IPR050824">
    <property type="entry name" value="Thiol_disulfide_DsbA"/>
</dbReference>
<feature type="domain" description="Thioredoxin" evidence="9">
    <location>
        <begin position="16"/>
        <end position="159"/>
    </location>
</feature>
<keyword evidence="5" id="KW-0574">Periplasm</keyword>
<sequence>MKRREFSALLSTPLALGGLSLAPQLALAQTDPFAGKYQTLAQALPVAVPGKIEVVEFFWYGCPHCYAFEPVLAPWIKQLPADVAFRRVHVGFNAMIKQHQKLFYALEALGKAAELQDKIFNAFHELRLDLNDEKSITDLVVKLGVDGAKFKDAYNAFGVVTKAGQGTKLSEAYRIDGVPALGIGGRYLTSPSIAGLRGDNEQANGRRALAVADHLIQLARASKG</sequence>